<protein>
    <recommendedName>
        <fullName evidence="3">Bacteriocin-like protein</fullName>
    </recommendedName>
</protein>
<dbReference type="AlphaFoldDB" id="A0A563U173"/>
<dbReference type="EMBL" id="VOEI01000007">
    <property type="protein sequence ID" value="TWR24199.1"/>
    <property type="molecule type" value="Genomic_DNA"/>
</dbReference>
<accession>A0A563U173</accession>
<dbReference type="RefSeq" id="WP_146273077.1">
    <property type="nucleotide sequence ID" value="NZ_VOEI01000007.1"/>
</dbReference>
<name>A0A563U173_9SPHI</name>
<organism evidence="1 2">
    <name type="scientific">Mucilaginibacter achroorhodeus</name>
    <dbReference type="NCBI Taxonomy" id="2599294"/>
    <lineage>
        <taxon>Bacteria</taxon>
        <taxon>Pseudomonadati</taxon>
        <taxon>Bacteroidota</taxon>
        <taxon>Sphingobacteriia</taxon>
        <taxon>Sphingobacteriales</taxon>
        <taxon>Sphingobacteriaceae</taxon>
        <taxon>Mucilaginibacter</taxon>
    </lineage>
</organism>
<evidence type="ECO:0008006" key="3">
    <source>
        <dbReference type="Google" id="ProtNLM"/>
    </source>
</evidence>
<comment type="caution">
    <text evidence="1">The sequence shown here is derived from an EMBL/GenBank/DDBJ whole genome shotgun (WGS) entry which is preliminary data.</text>
</comment>
<keyword evidence="2" id="KW-1185">Reference proteome</keyword>
<reference evidence="1 2" key="1">
    <citation type="submission" date="2019-07" db="EMBL/GenBank/DDBJ databases">
        <authorList>
            <person name="Kim J."/>
        </authorList>
    </citation>
    <scope>NUCLEOTIDE SEQUENCE [LARGE SCALE GENOMIC DNA]</scope>
    <source>
        <strain evidence="1 2">MJ1a</strain>
    </source>
</reference>
<evidence type="ECO:0000313" key="2">
    <source>
        <dbReference type="Proteomes" id="UP000318010"/>
    </source>
</evidence>
<dbReference type="OrthoDB" id="799492at2"/>
<proteinExistence type="predicted"/>
<evidence type="ECO:0000313" key="1">
    <source>
        <dbReference type="EMBL" id="TWR24199.1"/>
    </source>
</evidence>
<dbReference type="Proteomes" id="UP000318010">
    <property type="component" value="Unassembled WGS sequence"/>
</dbReference>
<gene>
    <name evidence="1" type="ORF">FPZ42_17075</name>
</gene>
<sequence>MKMQEMNLAELQEVNGGSIFGNNSSSSQGGLLGSLGIGNLVSFGSESQNGDQHSASSFSLGNGIDTSLGGIFSKGTSSI</sequence>